<dbReference type="InterPro" id="IPR010861">
    <property type="entry name" value="DUF1492"/>
</dbReference>
<dbReference type="Proteomes" id="UP000824242">
    <property type="component" value="Unassembled WGS sequence"/>
</dbReference>
<comment type="caution">
    <text evidence="2">The sequence shown here is derived from an EMBL/GenBank/DDBJ whole genome shotgun (WGS) entry which is preliminary data.</text>
</comment>
<evidence type="ECO:0000256" key="1">
    <source>
        <dbReference type="SAM" id="Coils"/>
    </source>
</evidence>
<dbReference type="EMBL" id="DVGZ01000100">
    <property type="protein sequence ID" value="HIR47805.1"/>
    <property type="molecule type" value="Genomic_DNA"/>
</dbReference>
<dbReference type="Gene3D" id="1.10.10.10">
    <property type="entry name" value="Winged helix-like DNA-binding domain superfamily/Winged helix DNA-binding domain"/>
    <property type="match status" value="1"/>
</dbReference>
<evidence type="ECO:0000313" key="2">
    <source>
        <dbReference type="EMBL" id="HIR47805.1"/>
    </source>
</evidence>
<dbReference type="Pfam" id="PF07374">
    <property type="entry name" value="DUF1492"/>
    <property type="match status" value="1"/>
</dbReference>
<proteinExistence type="predicted"/>
<reference evidence="2" key="2">
    <citation type="journal article" date="2021" name="PeerJ">
        <title>Extensive microbial diversity within the chicken gut microbiome revealed by metagenomics and culture.</title>
        <authorList>
            <person name="Gilroy R."/>
            <person name="Ravi A."/>
            <person name="Getino M."/>
            <person name="Pursley I."/>
            <person name="Horton D.L."/>
            <person name="Alikhan N.F."/>
            <person name="Baker D."/>
            <person name="Gharbi K."/>
            <person name="Hall N."/>
            <person name="Watson M."/>
            <person name="Adriaenssens E.M."/>
            <person name="Foster-Nyarko E."/>
            <person name="Jarju S."/>
            <person name="Secka A."/>
            <person name="Antonio M."/>
            <person name="Oren A."/>
            <person name="Chaudhuri R.R."/>
            <person name="La Ragione R."/>
            <person name="Hildebrand F."/>
            <person name="Pallen M.J."/>
        </authorList>
    </citation>
    <scope>NUCLEOTIDE SEQUENCE</scope>
    <source>
        <strain evidence="2">ChiSxjej1B13-7958</strain>
    </source>
</reference>
<evidence type="ECO:0000313" key="3">
    <source>
        <dbReference type="Proteomes" id="UP000824242"/>
    </source>
</evidence>
<protein>
    <submittedName>
        <fullName evidence="2">DUF1492 domain-containing protein</fullName>
    </submittedName>
</protein>
<accession>A0A9D1DEY6</accession>
<feature type="coiled-coil region" evidence="1">
    <location>
        <begin position="55"/>
        <end position="82"/>
    </location>
</feature>
<dbReference type="InterPro" id="IPR013324">
    <property type="entry name" value="RNA_pol_sigma_r3/r4-like"/>
</dbReference>
<sequence length="141" mass="16703">MTDFQQEKLRRYLLARDRLQRKCEEANRWESISTGLTPLLHGTRGASHRQPNEVKETLMQLREELERAALETRELRRELYDALNAIPDPYLRGLLESKYLSGASNRELMEQYHLSERTLRRHLGQAVHCLEKYSKFFSENA</sequence>
<gene>
    <name evidence="2" type="ORF">IAB89_09175</name>
</gene>
<keyword evidence="1" id="KW-0175">Coiled coil</keyword>
<dbReference type="SUPFAM" id="SSF88659">
    <property type="entry name" value="Sigma3 and sigma4 domains of RNA polymerase sigma factors"/>
    <property type="match status" value="1"/>
</dbReference>
<name>A0A9D1DEY6_9FIRM</name>
<reference evidence="2" key="1">
    <citation type="submission" date="2020-10" db="EMBL/GenBank/DDBJ databases">
        <authorList>
            <person name="Gilroy R."/>
        </authorList>
    </citation>
    <scope>NUCLEOTIDE SEQUENCE</scope>
    <source>
        <strain evidence="2">ChiSxjej1B13-7958</strain>
    </source>
</reference>
<dbReference type="AlphaFoldDB" id="A0A9D1DEY6"/>
<organism evidence="2 3">
    <name type="scientific">Candidatus Caccousia avicola</name>
    <dbReference type="NCBI Taxonomy" id="2840721"/>
    <lineage>
        <taxon>Bacteria</taxon>
        <taxon>Bacillati</taxon>
        <taxon>Bacillota</taxon>
        <taxon>Clostridia</taxon>
        <taxon>Eubacteriales</taxon>
        <taxon>Oscillospiraceae</taxon>
        <taxon>Oscillospiraceae incertae sedis</taxon>
        <taxon>Candidatus Caccousia</taxon>
    </lineage>
</organism>
<dbReference type="InterPro" id="IPR036388">
    <property type="entry name" value="WH-like_DNA-bd_sf"/>
</dbReference>